<gene>
    <name evidence="2" type="ORF">B0H99_101114</name>
</gene>
<proteinExistence type="predicted"/>
<dbReference type="AlphaFoldDB" id="A0A2P8H6L5"/>
<keyword evidence="1" id="KW-0812">Transmembrane</keyword>
<protein>
    <submittedName>
        <fullName evidence="2">Uncharacterized protein</fullName>
    </submittedName>
</protein>
<feature type="transmembrane region" description="Helical" evidence="1">
    <location>
        <begin position="12"/>
        <end position="30"/>
    </location>
</feature>
<dbReference type="EMBL" id="PYAT01000001">
    <property type="protein sequence ID" value="PSL41868.1"/>
    <property type="molecule type" value="Genomic_DNA"/>
</dbReference>
<accession>A0A2P8H6L5</accession>
<keyword evidence="1" id="KW-0472">Membrane</keyword>
<sequence length="109" mass="12425">MNIIAAIDPLVMQLLIVPLAVIGIGVLAAVALKKVYIGPVTTLFLNLFYNSWYFSYKFPDTQIPFAMIFSWCVIFPVFSLFLSWVFVTHSSTYKNFLLFLSKEKSLDSE</sequence>
<keyword evidence="3" id="KW-1185">Reference proteome</keyword>
<reference evidence="2 3" key="1">
    <citation type="submission" date="2018-03" db="EMBL/GenBank/DDBJ databases">
        <title>Genomic Encyclopedia of Type Strains, Phase III (KMG-III): the genomes of soil and plant-associated and newly described type strains.</title>
        <authorList>
            <person name="Whitman W."/>
        </authorList>
    </citation>
    <scope>NUCLEOTIDE SEQUENCE [LARGE SCALE GENOMIC DNA]</scope>
    <source>
        <strain evidence="2 3">CGMCC 1.12259</strain>
    </source>
</reference>
<evidence type="ECO:0000313" key="2">
    <source>
        <dbReference type="EMBL" id="PSL41868.1"/>
    </source>
</evidence>
<dbReference type="Proteomes" id="UP000242682">
    <property type="component" value="Unassembled WGS sequence"/>
</dbReference>
<organism evidence="2 3">
    <name type="scientific">Planomicrobium soli</name>
    <dbReference type="NCBI Taxonomy" id="1176648"/>
    <lineage>
        <taxon>Bacteria</taxon>
        <taxon>Bacillati</taxon>
        <taxon>Bacillota</taxon>
        <taxon>Bacilli</taxon>
        <taxon>Bacillales</taxon>
        <taxon>Caryophanaceae</taxon>
        <taxon>Planomicrobium</taxon>
    </lineage>
</organism>
<comment type="caution">
    <text evidence="2">The sequence shown here is derived from an EMBL/GenBank/DDBJ whole genome shotgun (WGS) entry which is preliminary data.</text>
</comment>
<keyword evidence="1" id="KW-1133">Transmembrane helix</keyword>
<feature type="transmembrane region" description="Helical" evidence="1">
    <location>
        <begin position="36"/>
        <end position="54"/>
    </location>
</feature>
<evidence type="ECO:0000256" key="1">
    <source>
        <dbReference type="SAM" id="Phobius"/>
    </source>
</evidence>
<dbReference type="RefSeq" id="WP_181313531.1">
    <property type="nucleotide sequence ID" value="NZ_PYAT01000001.1"/>
</dbReference>
<name>A0A2P8H6L5_9BACL</name>
<evidence type="ECO:0000313" key="3">
    <source>
        <dbReference type="Proteomes" id="UP000242682"/>
    </source>
</evidence>
<feature type="transmembrane region" description="Helical" evidence="1">
    <location>
        <begin position="66"/>
        <end position="87"/>
    </location>
</feature>